<dbReference type="Pfam" id="PF06985">
    <property type="entry name" value="HET"/>
    <property type="match status" value="1"/>
</dbReference>
<dbReference type="OrthoDB" id="5347061at2759"/>
<keyword evidence="3" id="KW-1185">Reference proteome</keyword>
<feature type="domain" description="Heterokaryon incompatibility" evidence="1">
    <location>
        <begin position="217"/>
        <end position="369"/>
    </location>
</feature>
<gene>
    <name evidence="2" type="ORF">BU16DRAFT_505411</name>
</gene>
<dbReference type="PANTHER" id="PTHR33112">
    <property type="entry name" value="DOMAIN PROTEIN, PUTATIVE-RELATED"/>
    <property type="match status" value="1"/>
</dbReference>
<evidence type="ECO:0000259" key="1">
    <source>
        <dbReference type="Pfam" id="PF06985"/>
    </source>
</evidence>
<dbReference type="EMBL" id="MU004185">
    <property type="protein sequence ID" value="KAF2498883.1"/>
    <property type="molecule type" value="Genomic_DNA"/>
</dbReference>
<protein>
    <submittedName>
        <fullName evidence="2">HET-domain-containing protein</fullName>
    </submittedName>
</protein>
<evidence type="ECO:0000313" key="2">
    <source>
        <dbReference type="EMBL" id="KAF2498883.1"/>
    </source>
</evidence>
<organism evidence="2 3">
    <name type="scientific">Lophium mytilinum</name>
    <dbReference type="NCBI Taxonomy" id="390894"/>
    <lineage>
        <taxon>Eukaryota</taxon>
        <taxon>Fungi</taxon>
        <taxon>Dikarya</taxon>
        <taxon>Ascomycota</taxon>
        <taxon>Pezizomycotina</taxon>
        <taxon>Dothideomycetes</taxon>
        <taxon>Pleosporomycetidae</taxon>
        <taxon>Mytilinidiales</taxon>
        <taxon>Mytilinidiaceae</taxon>
        <taxon>Lophium</taxon>
    </lineage>
</organism>
<proteinExistence type="predicted"/>
<name>A0A6A6R549_9PEZI</name>
<dbReference type="InterPro" id="IPR010730">
    <property type="entry name" value="HET"/>
</dbReference>
<reference evidence="2" key="1">
    <citation type="journal article" date="2020" name="Stud. Mycol.">
        <title>101 Dothideomycetes genomes: a test case for predicting lifestyles and emergence of pathogens.</title>
        <authorList>
            <person name="Haridas S."/>
            <person name="Albert R."/>
            <person name="Binder M."/>
            <person name="Bloem J."/>
            <person name="Labutti K."/>
            <person name="Salamov A."/>
            <person name="Andreopoulos B."/>
            <person name="Baker S."/>
            <person name="Barry K."/>
            <person name="Bills G."/>
            <person name="Bluhm B."/>
            <person name="Cannon C."/>
            <person name="Castanera R."/>
            <person name="Culley D."/>
            <person name="Daum C."/>
            <person name="Ezra D."/>
            <person name="Gonzalez J."/>
            <person name="Henrissat B."/>
            <person name="Kuo A."/>
            <person name="Liang C."/>
            <person name="Lipzen A."/>
            <person name="Lutzoni F."/>
            <person name="Magnuson J."/>
            <person name="Mondo S."/>
            <person name="Nolan M."/>
            <person name="Ohm R."/>
            <person name="Pangilinan J."/>
            <person name="Park H.-J."/>
            <person name="Ramirez L."/>
            <person name="Alfaro M."/>
            <person name="Sun H."/>
            <person name="Tritt A."/>
            <person name="Yoshinaga Y."/>
            <person name="Zwiers L.-H."/>
            <person name="Turgeon B."/>
            <person name="Goodwin S."/>
            <person name="Spatafora J."/>
            <person name="Crous P."/>
            <person name="Grigoriev I."/>
        </authorList>
    </citation>
    <scope>NUCLEOTIDE SEQUENCE</scope>
    <source>
        <strain evidence="2">CBS 269.34</strain>
    </source>
</reference>
<dbReference type="PANTHER" id="PTHR33112:SF16">
    <property type="entry name" value="HETEROKARYON INCOMPATIBILITY DOMAIN-CONTAINING PROTEIN"/>
    <property type="match status" value="1"/>
</dbReference>
<dbReference type="AlphaFoldDB" id="A0A6A6R549"/>
<sequence>METSQPLISYSYDLPPPKATCRYCSLLEPIERESELCDFGHEWFRFDHHFSLSAFQQSCLTCPVCKLRLNQFVSHNGEGAAHDLSDHTSDDQQLSRQVSGKRTGYRLLDNIFGFTCPSPIYVSFDLVQYLRPSFVFSPIADTVSQRLIWKNCRAFSTAESLGVVSQWLDECESAHELCRPNSFCVPTRLIDVGPSNGSTEPRLLEPNKPCSMESFNYTALSHCWGRAGQPSRTTLSTFSGHLDCIPMSSLTKTYQDAVSITRGLKIRFLWIDSLCIIQDDEKDWQHESSLMESIYANSFLTIAATASADGSGGCFQTVRPSIPVEVKSSIFGQDDSNRQTHQVYLRPQTTHEDLISKSPLFRRAWTLQETVLSRRTVHFTHNQLYWQCRTLSASEDGSIYRGSEHTLPVSTFGAAPGEIWKNWVEDYSNRELSNRADKLAALAGLTKLYAKETGEIPLVGIWESQLHVWLSWYRSEHGDQTRSFERIAGIPSWSWASLDGPVSIFETPALSREVSDFELISTSLQWSGEPLTSTLVDARLVLRAKLLQAEIEGTGILYLQGTGDNYLGWIVYLDSPSCQVPRKISCLLLSTRGGPATFLLVLSVEPDCNVFRRVGLAILHPVDEFISIELQNATMEVVTLI</sequence>
<evidence type="ECO:0000313" key="3">
    <source>
        <dbReference type="Proteomes" id="UP000799750"/>
    </source>
</evidence>
<accession>A0A6A6R549</accession>
<dbReference type="Proteomes" id="UP000799750">
    <property type="component" value="Unassembled WGS sequence"/>
</dbReference>